<gene>
    <name evidence="5" type="ORF">AXK12_04420</name>
</gene>
<dbReference type="OrthoDB" id="9803035at2"/>
<organism evidence="5 6">
    <name type="scientific">Cephaloticoccus capnophilus</name>
    <dbReference type="NCBI Taxonomy" id="1548208"/>
    <lineage>
        <taxon>Bacteria</taxon>
        <taxon>Pseudomonadati</taxon>
        <taxon>Verrucomicrobiota</taxon>
        <taxon>Opitutia</taxon>
        <taxon>Opitutales</taxon>
        <taxon>Opitutaceae</taxon>
        <taxon>Cephaloticoccus</taxon>
    </lineage>
</organism>
<accession>A0A139SND2</accession>
<dbReference type="Pfam" id="PF01553">
    <property type="entry name" value="Acyltransferase"/>
    <property type="match status" value="1"/>
</dbReference>
<dbReference type="Proteomes" id="UP000071392">
    <property type="component" value="Unassembled WGS sequence"/>
</dbReference>
<dbReference type="PANTHER" id="PTHR10434">
    <property type="entry name" value="1-ACYL-SN-GLYCEROL-3-PHOSPHATE ACYLTRANSFERASE"/>
    <property type="match status" value="1"/>
</dbReference>
<reference evidence="5 6" key="1">
    <citation type="submission" date="2016-02" db="EMBL/GenBank/DDBJ databases">
        <authorList>
            <person name="Wen L."/>
            <person name="He K."/>
            <person name="Yang H."/>
        </authorList>
    </citation>
    <scope>NUCLEOTIDE SEQUENCE [LARGE SCALE GENOMIC DNA]</scope>
    <source>
        <strain evidence="5 6">CV41</strain>
    </source>
</reference>
<dbReference type="CDD" id="cd07989">
    <property type="entry name" value="LPLAT_AGPAT-like"/>
    <property type="match status" value="1"/>
</dbReference>
<name>A0A139SND2_9BACT</name>
<dbReference type="GO" id="GO:0003841">
    <property type="term" value="F:1-acylglycerol-3-phosphate O-acyltransferase activity"/>
    <property type="evidence" value="ECO:0007669"/>
    <property type="project" value="TreeGrafter"/>
</dbReference>
<evidence type="ECO:0000313" key="6">
    <source>
        <dbReference type="Proteomes" id="UP000071392"/>
    </source>
</evidence>
<dbReference type="GO" id="GO:0006654">
    <property type="term" value="P:phosphatidic acid biosynthetic process"/>
    <property type="evidence" value="ECO:0007669"/>
    <property type="project" value="TreeGrafter"/>
</dbReference>
<feature type="domain" description="Phospholipid/glycerol acyltransferase" evidence="4">
    <location>
        <begin position="36"/>
        <end position="160"/>
    </location>
</feature>
<keyword evidence="2 5" id="KW-0808">Transferase</keyword>
<dbReference type="SMART" id="SM00563">
    <property type="entry name" value="PlsC"/>
    <property type="match status" value="1"/>
</dbReference>
<comment type="pathway">
    <text evidence="1">Lipid metabolism.</text>
</comment>
<dbReference type="InterPro" id="IPR002123">
    <property type="entry name" value="Plipid/glycerol_acylTrfase"/>
</dbReference>
<evidence type="ECO:0000313" key="5">
    <source>
        <dbReference type="EMBL" id="KXU36069.1"/>
    </source>
</evidence>
<dbReference type="AlphaFoldDB" id="A0A139SND2"/>
<dbReference type="STRING" id="1548208.AXK12_04420"/>
<evidence type="ECO:0000256" key="3">
    <source>
        <dbReference type="ARBA" id="ARBA00023315"/>
    </source>
</evidence>
<protein>
    <submittedName>
        <fullName evidence="5">Glycerol acyltransferase</fullName>
    </submittedName>
</protein>
<evidence type="ECO:0000256" key="2">
    <source>
        <dbReference type="ARBA" id="ARBA00022679"/>
    </source>
</evidence>
<evidence type="ECO:0000259" key="4">
    <source>
        <dbReference type="SMART" id="SM00563"/>
    </source>
</evidence>
<dbReference type="SUPFAM" id="SSF69593">
    <property type="entry name" value="Glycerol-3-phosphate (1)-acyltransferase"/>
    <property type="match status" value="1"/>
</dbReference>
<dbReference type="EMBL" id="LSZP01000032">
    <property type="protein sequence ID" value="KXU36069.1"/>
    <property type="molecule type" value="Genomic_DNA"/>
</dbReference>
<dbReference type="PANTHER" id="PTHR10434:SF11">
    <property type="entry name" value="1-ACYL-SN-GLYCEROL-3-PHOSPHATE ACYLTRANSFERASE"/>
    <property type="match status" value="1"/>
</dbReference>
<comment type="caution">
    <text evidence="5">The sequence shown here is derived from an EMBL/GenBank/DDBJ whole genome shotgun (WGS) entry which is preliminary data.</text>
</comment>
<keyword evidence="3 5" id="KW-0012">Acyltransferase</keyword>
<sequence length="222" mass="23910">MEPVYGLFHYLFASAYGMFFRGEVEGQAHLPREGGFLIAANHASFLDPPMIGAQVSRQLAFFARKTLWGNGRSDNKWLSLGGFASWWLDTVGTIPVDRDGGQDVSAIKRVLGALKTGRGLILFPEGTRTSDGQLQAPKAGVGLIACRAQVPVVPARIFGSREAMGKGQPLRLGTPVSVVFGPPILASNYDPGSSAGKERYQVASERIFEQIAALEAPTRHII</sequence>
<evidence type="ECO:0000256" key="1">
    <source>
        <dbReference type="ARBA" id="ARBA00005189"/>
    </source>
</evidence>
<keyword evidence="6" id="KW-1185">Reference proteome</keyword>
<proteinExistence type="predicted"/>